<dbReference type="SUPFAM" id="SSF52540">
    <property type="entry name" value="P-loop containing nucleoside triphosphate hydrolases"/>
    <property type="match status" value="1"/>
</dbReference>
<dbReference type="GO" id="GO:0003924">
    <property type="term" value="F:GTPase activity"/>
    <property type="evidence" value="ECO:0007669"/>
    <property type="project" value="InterPro"/>
</dbReference>
<dbReference type="eggNOG" id="KOG1424">
    <property type="taxonomic scope" value="Eukaryota"/>
</dbReference>
<comment type="subcellular location">
    <subcellularLocation>
        <location evidence="2">Cytoplasm</location>
    </subcellularLocation>
    <subcellularLocation>
        <location evidence="1">Nucleus</location>
        <location evidence="1">Cajal body</location>
    </subcellularLocation>
</comment>
<dbReference type="STRING" id="9365.ENSEEUP00000013897"/>
<dbReference type="FunFam" id="1.10.1580.10:FF:000008">
    <property type="entry name" value="Large subunit GTPase 1"/>
    <property type="match status" value="1"/>
</dbReference>
<evidence type="ECO:0000256" key="5">
    <source>
        <dbReference type="ARBA" id="ARBA00022801"/>
    </source>
</evidence>
<keyword evidence="3" id="KW-0963">Cytoplasm</keyword>
<evidence type="ECO:0000256" key="7">
    <source>
        <dbReference type="ARBA" id="ARBA00040145"/>
    </source>
</evidence>
<dbReference type="InterPro" id="IPR043358">
    <property type="entry name" value="GNL1-like"/>
</dbReference>
<feature type="region of interest" description="Disordered" evidence="10">
    <location>
        <begin position="629"/>
        <end position="660"/>
    </location>
</feature>
<dbReference type="GeneID" id="103108505"/>
<feature type="compositionally biased region" description="Basic residues" evidence="10">
    <location>
        <begin position="637"/>
        <end position="660"/>
    </location>
</feature>
<dbReference type="FunCoup" id="A0A1S2ZD15">
    <property type="interactions" value="3751"/>
</dbReference>
<organism evidence="12 13">
    <name type="scientific">Erinaceus europaeus</name>
    <name type="common">Western European hedgehog</name>
    <dbReference type="NCBI Taxonomy" id="9365"/>
    <lineage>
        <taxon>Eukaryota</taxon>
        <taxon>Metazoa</taxon>
        <taxon>Chordata</taxon>
        <taxon>Craniata</taxon>
        <taxon>Vertebrata</taxon>
        <taxon>Euteleostomi</taxon>
        <taxon>Mammalia</taxon>
        <taxon>Eutheria</taxon>
        <taxon>Laurasiatheria</taxon>
        <taxon>Eulipotyphla</taxon>
        <taxon>Erinaceidae</taxon>
        <taxon>Erinaceinae</taxon>
        <taxon>Erinaceus</taxon>
    </lineage>
</organism>
<evidence type="ECO:0000256" key="4">
    <source>
        <dbReference type="ARBA" id="ARBA00022741"/>
    </source>
</evidence>
<dbReference type="OrthoDB" id="61815at2759"/>
<dbReference type="InParanoid" id="A0A1S2ZD15"/>
<evidence type="ECO:0000256" key="10">
    <source>
        <dbReference type="SAM" id="MobiDB-lite"/>
    </source>
</evidence>
<dbReference type="InterPro" id="IPR006073">
    <property type="entry name" value="GTP-bd"/>
</dbReference>
<keyword evidence="4" id="KW-0547">Nucleotide-binding</keyword>
<dbReference type="CDD" id="cd01857">
    <property type="entry name" value="HSR1_MMR1"/>
    <property type="match status" value="1"/>
</dbReference>
<comment type="function">
    <text evidence="9">Functions as a GTPase. May act by mediating the release of NMD3 from the 60S ribosomal subunit after export into the cytoplasm during the 60S ribosomal subunit maturation.</text>
</comment>
<dbReference type="PRINTS" id="PR00326">
    <property type="entry name" value="GTP1OBG"/>
</dbReference>
<evidence type="ECO:0000256" key="8">
    <source>
        <dbReference type="ARBA" id="ARBA00048548"/>
    </source>
</evidence>
<dbReference type="PANTHER" id="PTHR45709">
    <property type="entry name" value="LARGE SUBUNIT GTPASE 1 HOMOLOG-RELATED"/>
    <property type="match status" value="1"/>
</dbReference>
<accession>A0A1S2ZD15</accession>
<dbReference type="Gene3D" id="3.40.50.300">
    <property type="entry name" value="P-loop containing nucleotide triphosphate hydrolases"/>
    <property type="match status" value="1"/>
</dbReference>
<feature type="compositionally biased region" description="Acidic residues" evidence="10">
    <location>
        <begin position="267"/>
        <end position="278"/>
    </location>
</feature>
<dbReference type="Proteomes" id="UP001652624">
    <property type="component" value="Chromosome 9"/>
</dbReference>
<evidence type="ECO:0000313" key="12">
    <source>
        <dbReference type="Proteomes" id="UP001652624"/>
    </source>
</evidence>
<feature type="domain" description="CP-type G" evidence="11">
    <location>
        <begin position="164"/>
        <end position="446"/>
    </location>
</feature>
<evidence type="ECO:0000256" key="2">
    <source>
        <dbReference type="ARBA" id="ARBA00004496"/>
    </source>
</evidence>
<evidence type="ECO:0000313" key="13">
    <source>
        <dbReference type="RefSeq" id="XP_007517510.1"/>
    </source>
</evidence>
<sequence length="660" mass="74886">MGRRRTPGSGSLGRALIRHQTQLSRSRRHTDSWLHTSELNDGYDWGRLNLQSVTEQSSLDDFLATAELAGTEFVAEKLNIKFVHPGVGTGLLSLEESQRISQLHEENKQFLCIPRRPKWDKNTSPEALRQAEKDNFLEWRRQLVRLEEDQKLILTPFERNLDFWRQLWRVIERSDIVVQIVDARNPLLFRCEDLECYVKEIAGDKENVILINKADLLTAEQRSAWATYFEKEGVKVIFWSALAETIQLADDPKEQISGNAGEASTAECEDSSCDEAELPLDKTEYRQGGDSCSLSEAASGSEDDSEYEDCQEEGEEEDWQTCSEDDSTPDKEACDQDWEESSTVDSESRVQKTPQKRQIHNFSHLVTKQELLEVFKNLHTGKKAKDGQLTVGLVGYPNVGKSSTINTIMGNKKVSVSATPGHTKHFQTLYVEPGLCLCDCPGLVMPSFVSTKAEMTCNGILPIDQMRDHVPPISLVCQNIPRHVLESTYGINIIKPREDEDPNRPPTSEELLTAYGYMRGFMTAHGQPDQPRSARYILKDYVSGKLLYCHPPPGSDPMTFQYQYQRFLENKMTSEEMKMQPGRNKKAKQIENVVDKAFFHQENVRALTKGVQAVMGYKPGSGLVTTATMSAESRAGKPWKKHGNRNKKEKSRRLYKHLDT</sequence>
<dbReference type="GO" id="GO:0005829">
    <property type="term" value="C:cytosol"/>
    <property type="evidence" value="ECO:0007669"/>
    <property type="project" value="TreeGrafter"/>
</dbReference>
<dbReference type="CTD" id="55341"/>
<reference evidence="13" key="1">
    <citation type="submission" date="2025-08" db="UniProtKB">
        <authorList>
            <consortium name="RefSeq"/>
        </authorList>
    </citation>
    <scope>IDENTIFICATION</scope>
</reference>
<proteinExistence type="predicted"/>
<evidence type="ECO:0000256" key="6">
    <source>
        <dbReference type="ARBA" id="ARBA00023134"/>
    </source>
</evidence>
<feature type="region of interest" description="Disordered" evidence="10">
    <location>
        <begin position="1"/>
        <end position="29"/>
    </location>
</feature>
<evidence type="ECO:0000256" key="9">
    <source>
        <dbReference type="ARBA" id="ARBA00093349"/>
    </source>
</evidence>
<dbReference type="GO" id="GO:0015030">
    <property type="term" value="C:Cajal body"/>
    <property type="evidence" value="ECO:0007669"/>
    <property type="project" value="UniProtKB-SubCell"/>
</dbReference>
<comment type="catalytic activity">
    <reaction evidence="8">
        <text>GTP + H2O = GDP + phosphate + H(+)</text>
        <dbReference type="Rhea" id="RHEA:19669"/>
        <dbReference type="ChEBI" id="CHEBI:15377"/>
        <dbReference type="ChEBI" id="CHEBI:15378"/>
        <dbReference type="ChEBI" id="CHEBI:37565"/>
        <dbReference type="ChEBI" id="CHEBI:43474"/>
        <dbReference type="ChEBI" id="CHEBI:58189"/>
    </reaction>
</comment>
<dbReference type="RefSeq" id="XP_007517510.1">
    <property type="nucleotide sequence ID" value="XM_007517448.3"/>
</dbReference>
<dbReference type="PANTHER" id="PTHR45709:SF2">
    <property type="entry name" value="LARGE SUBUNIT GTPASE 1 HOMOLOG"/>
    <property type="match status" value="1"/>
</dbReference>
<gene>
    <name evidence="13" type="primary">LSG1</name>
</gene>
<dbReference type="PROSITE" id="PS51721">
    <property type="entry name" value="G_CP"/>
    <property type="match status" value="1"/>
</dbReference>
<dbReference type="InterPro" id="IPR030378">
    <property type="entry name" value="G_CP_dom"/>
</dbReference>
<evidence type="ECO:0000259" key="11">
    <source>
        <dbReference type="PROSITE" id="PS51721"/>
    </source>
</evidence>
<feature type="compositionally biased region" description="Acidic residues" evidence="10">
    <location>
        <begin position="301"/>
        <end position="327"/>
    </location>
</feature>
<keyword evidence="12" id="KW-1185">Reference proteome</keyword>
<dbReference type="GO" id="GO:0005525">
    <property type="term" value="F:GTP binding"/>
    <property type="evidence" value="ECO:0007669"/>
    <property type="project" value="UniProtKB-KW"/>
</dbReference>
<dbReference type="Pfam" id="PF01926">
    <property type="entry name" value="MMR_HSR1"/>
    <property type="match status" value="1"/>
</dbReference>
<dbReference type="AlphaFoldDB" id="A0A1S2ZD15"/>
<feature type="region of interest" description="Disordered" evidence="10">
    <location>
        <begin position="253"/>
        <end position="356"/>
    </location>
</feature>
<protein>
    <recommendedName>
        <fullName evidence="7">Large subunit GTPase 1 homolog</fullName>
    </recommendedName>
</protein>
<name>A0A1S2ZD15_ERIEU</name>
<evidence type="ECO:0000256" key="3">
    <source>
        <dbReference type="ARBA" id="ARBA00022490"/>
    </source>
</evidence>
<dbReference type="GO" id="GO:0000054">
    <property type="term" value="P:ribosomal subunit export from nucleus"/>
    <property type="evidence" value="ECO:0007669"/>
    <property type="project" value="TreeGrafter"/>
</dbReference>
<evidence type="ECO:0000256" key="1">
    <source>
        <dbReference type="ARBA" id="ARBA00004408"/>
    </source>
</evidence>
<dbReference type="InterPro" id="IPR027417">
    <property type="entry name" value="P-loop_NTPase"/>
</dbReference>
<keyword evidence="5" id="KW-0378">Hydrolase</keyword>
<keyword evidence="6" id="KW-0342">GTP-binding</keyword>